<accession>A0A0E9S7Z4</accession>
<evidence type="ECO:0000256" key="1">
    <source>
        <dbReference type="SAM" id="Phobius"/>
    </source>
</evidence>
<dbReference type="EMBL" id="GBXM01071255">
    <property type="protein sequence ID" value="JAH37322.1"/>
    <property type="molecule type" value="Transcribed_RNA"/>
</dbReference>
<protein>
    <submittedName>
        <fullName evidence="2">Uncharacterized protein</fullName>
    </submittedName>
</protein>
<keyword evidence="1" id="KW-0812">Transmembrane</keyword>
<sequence length="36" mass="4285">MFSTAANIIFPILLYIQGTFPFPFFFYIDLFCRRSS</sequence>
<proteinExistence type="predicted"/>
<keyword evidence="1" id="KW-1133">Transmembrane helix</keyword>
<reference evidence="2" key="1">
    <citation type="submission" date="2014-11" db="EMBL/GenBank/DDBJ databases">
        <authorList>
            <person name="Amaro Gonzalez C."/>
        </authorList>
    </citation>
    <scope>NUCLEOTIDE SEQUENCE</scope>
</reference>
<keyword evidence="1" id="KW-0472">Membrane</keyword>
<reference evidence="2" key="2">
    <citation type="journal article" date="2015" name="Fish Shellfish Immunol.">
        <title>Early steps in the European eel (Anguilla anguilla)-Vibrio vulnificus interaction in the gills: Role of the RtxA13 toxin.</title>
        <authorList>
            <person name="Callol A."/>
            <person name="Pajuelo D."/>
            <person name="Ebbesson L."/>
            <person name="Teles M."/>
            <person name="MacKenzie S."/>
            <person name="Amaro C."/>
        </authorList>
    </citation>
    <scope>NUCLEOTIDE SEQUENCE</scope>
</reference>
<name>A0A0E9S7Z4_ANGAN</name>
<dbReference type="AlphaFoldDB" id="A0A0E9S7Z4"/>
<evidence type="ECO:0000313" key="2">
    <source>
        <dbReference type="EMBL" id="JAH37322.1"/>
    </source>
</evidence>
<feature type="transmembrane region" description="Helical" evidence="1">
    <location>
        <begin position="12"/>
        <end position="32"/>
    </location>
</feature>
<organism evidence="2">
    <name type="scientific">Anguilla anguilla</name>
    <name type="common">European freshwater eel</name>
    <name type="synonym">Muraena anguilla</name>
    <dbReference type="NCBI Taxonomy" id="7936"/>
    <lineage>
        <taxon>Eukaryota</taxon>
        <taxon>Metazoa</taxon>
        <taxon>Chordata</taxon>
        <taxon>Craniata</taxon>
        <taxon>Vertebrata</taxon>
        <taxon>Euteleostomi</taxon>
        <taxon>Actinopterygii</taxon>
        <taxon>Neopterygii</taxon>
        <taxon>Teleostei</taxon>
        <taxon>Anguilliformes</taxon>
        <taxon>Anguillidae</taxon>
        <taxon>Anguilla</taxon>
    </lineage>
</organism>